<keyword evidence="4" id="KW-1185">Reference proteome</keyword>
<evidence type="ECO:0000256" key="1">
    <source>
        <dbReference type="SAM" id="MobiDB-lite"/>
    </source>
</evidence>
<dbReference type="EMBL" id="CP139487">
    <property type="protein sequence ID" value="WPU64350.1"/>
    <property type="molecule type" value="Genomic_DNA"/>
</dbReference>
<protein>
    <submittedName>
        <fullName evidence="3">Uncharacterized protein</fullName>
    </submittedName>
</protein>
<dbReference type="AlphaFoldDB" id="A0AAX4HMD5"/>
<dbReference type="Proteomes" id="UP001324634">
    <property type="component" value="Chromosome"/>
</dbReference>
<gene>
    <name evidence="3" type="ORF">SOO65_16770</name>
</gene>
<dbReference type="RefSeq" id="WP_321392991.1">
    <property type="nucleotide sequence ID" value="NZ_CP139487.1"/>
</dbReference>
<feature type="signal peptide" evidence="2">
    <location>
        <begin position="1"/>
        <end position="20"/>
    </location>
</feature>
<dbReference type="KEGG" id="psti:SOO65_16770"/>
<name>A0AAX4HMD5_9BACT</name>
<keyword evidence="2" id="KW-0732">Signal</keyword>
<evidence type="ECO:0000256" key="2">
    <source>
        <dbReference type="SAM" id="SignalP"/>
    </source>
</evidence>
<feature type="chain" id="PRO_5044016475" evidence="2">
    <location>
        <begin position="21"/>
        <end position="318"/>
    </location>
</feature>
<sequence length="318" mass="35666">MSKSLLLIAMILGLSLSAFAQEAKTEKKEEKTETTPAAKPGKVDEADQVITNRRLRASSGSLSKWSGNFAINYQGGSVEKPGAAQRPNITSGADALTLQYLTANVGLRYRFNPLNSLTLGTGVFMNTPFNSSIKTNDPALKKEFNKTKQDVTVSDPNLIYTNLARVWGFQVVTQLTPTLITNTQQRQAGYRASYDIASTWMRDIGDFGLSGGATFEWTGYSFDKTNQGLAKNVWQLYPVLEYVINDTFNLRTLWGWQVYQQTREMAWDTYEKRVVYQSFGVGISLSRDIFLYPNIQFIPSDIRDDRTNLGISAYINTF</sequence>
<reference evidence="3 4" key="1">
    <citation type="submission" date="2023-11" db="EMBL/GenBank/DDBJ databases">
        <title>Peredibacter starrii A3.12.</title>
        <authorList>
            <person name="Mitchell R.J."/>
        </authorList>
    </citation>
    <scope>NUCLEOTIDE SEQUENCE [LARGE SCALE GENOMIC DNA]</scope>
    <source>
        <strain evidence="3 4">A3.12</strain>
    </source>
</reference>
<evidence type="ECO:0000313" key="3">
    <source>
        <dbReference type="EMBL" id="WPU64350.1"/>
    </source>
</evidence>
<proteinExistence type="predicted"/>
<accession>A0AAX4HMD5</accession>
<feature type="region of interest" description="Disordered" evidence="1">
    <location>
        <begin position="25"/>
        <end position="47"/>
    </location>
</feature>
<evidence type="ECO:0000313" key="4">
    <source>
        <dbReference type="Proteomes" id="UP001324634"/>
    </source>
</evidence>
<organism evidence="3 4">
    <name type="scientific">Peredibacter starrii</name>
    <dbReference type="NCBI Taxonomy" id="28202"/>
    <lineage>
        <taxon>Bacteria</taxon>
        <taxon>Pseudomonadati</taxon>
        <taxon>Bdellovibrionota</taxon>
        <taxon>Bacteriovoracia</taxon>
        <taxon>Bacteriovoracales</taxon>
        <taxon>Bacteriovoracaceae</taxon>
        <taxon>Peredibacter</taxon>
    </lineage>
</organism>